<dbReference type="AlphaFoldDB" id="A0A6J4IQ81"/>
<feature type="compositionally biased region" description="Basic residues" evidence="1">
    <location>
        <begin position="112"/>
        <end position="122"/>
    </location>
</feature>
<accession>A0A6J4IQ81</accession>
<feature type="non-terminal residue" evidence="2">
    <location>
        <position position="196"/>
    </location>
</feature>
<reference evidence="2" key="1">
    <citation type="submission" date="2020-02" db="EMBL/GenBank/DDBJ databases">
        <authorList>
            <person name="Meier V. D."/>
        </authorList>
    </citation>
    <scope>NUCLEOTIDE SEQUENCE</scope>
    <source>
        <strain evidence="2">AVDCRST_MAG50</strain>
    </source>
</reference>
<gene>
    <name evidence="2" type="ORF">AVDCRST_MAG50-2754</name>
</gene>
<evidence type="ECO:0000313" key="2">
    <source>
        <dbReference type="EMBL" id="CAA9258650.1"/>
    </source>
</evidence>
<name>A0A6J4IQ81_9ACTN</name>
<feature type="compositionally biased region" description="Low complexity" evidence="1">
    <location>
        <begin position="101"/>
        <end position="111"/>
    </location>
</feature>
<dbReference type="EMBL" id="CADCTF010000126">
    <property type="protein sequence ID" value="CAA9258650.1"/>
    <property type="molecule type" value="Genomic_DNA"/>
</dbReference>
<feature type="non-terminal residue" evidence="2">
    <location>
        <position position="1"/>
    </location>
</feature>
<sequence length="196" mass="21011">DQHTTYPEGRDHRLVRVHAEAIQPQDVRRRPRAGRSDVAQPSGAQQLARVRPQGPEVGRARPQPEDLRQHGGGGARRMLVVPRPGLLPRPPHGARRGQGQRGAPVAGVARVHLARARRHGVRRGHEPDAADGHRRDVRPPARPARRAGHGGAHGLGGLRQHVHPIQRGVGDRGPRVLQGVPAAAGGAVGRVRNAGM</sequence>
<protein>
    <submittedName>
        <fullName evidence="2">Uncharacterized protein</fullName>
    </submittedName>
</protein>
<organism evidence="2">
    <name type="scientific">uncultured Acidimicrobiales bacterium</name>
    <dbReference type="NCBI Taxonomy" id="310071"/>
    <lineage>
        <taxon>Bacteria</taxon>
        <taxon>Bacillati</taxon>
        <taxon>Actinomycetota</taxon>
        <taxon>Acidimicrobiia</taxon>
        <taxon>Acidimicrobiales</taxon>
        <taxon>environmental samples</taxon>
    </lineage>
</organism>
<proteinExistence type="predicted"/>
<evidence type="ECO:0000256" key="1">
    <source>
        <dbReference type="SAM" id="MobiDB-lite"/>
    </source>
</evidence>
<feature type="compositionally biased region" description="Basic and acidic residues" evidence="1">
    <location>
        <begin position="58"/>
        <end position="69"/>
    </location>
</feature>
<feature type="region of interest" description="Disordered" evidence="1">
    <location>
        <begin position="1"/>
        <end position="158"/>
    </location>
</feature>
<feature type="compositionally biased region" description="Basic and acidic residues" evidence="1">
    <location>
        <begin position="123"/>
        <end position="139"/>
    </location>
</feature>
<feature type="compositionally biased region" description="Basic and acidic residues" evidence="1">
    <location>
        <begin position="1"/>
        <end position="19"/>
    </location>
</feature>